<dbReference type="Gene3D" id="2.40.30.60">
    <property type="entry name" value="RimM"/>
    <property type="match status" value="1"/>
</dbReference>
<evidence type="ECO:0000256" key="2">
    <source>
        <dbReference type="ARBA" id="ARBA00022517"/>
    </source>
</evidence>
<keyword evidence="8" id="KW-1185">Reference proteome</keyword>
<evidence type="ECO:0000256" key="3">
    <source>
        <dbReference type="ARBA" id="ARBA00022552"/>
    </source>
</evidence>
<name>A0A5B8XN48_9DELT</name>
<accession>A0A5B8XN48</accession>
<gene>
    <name evidence="5 7" type="primary">rimM</name>
    <name evidence="7" type="ORF">FRD01_06800</name>
</gene>
<dbReference type="GO" id="GO:0043022">
    <property type="term" value="F:ribosome binding"/>
    <property type="evidence" value="ECO:0007669"/>
    <property type="project" value="InterPro"/>
</dbReference>
<protein>
    <recommendedName>
        <fullName evidence="5">Ribosome maturation factor RimM</fullName>
    </recommendedName>
</protein>
<evidence type="ECO:0000313" key="7">
    <source>
        <dbReference type="EMBL" id="QED26955.1"/>
    </source>
</evidence>
<dbReference type="HAMAP" id="MF_00014">
    <property type="entry name" value="Ribosome_mat_RimM"/>
    <property type="match status" value="1"/>
</dbReference>
<dbReference type="Pfam" id="PF01782">
    <property type="entry name" value="RimM"/>
    <property type="match status" value="1"/>
</dbReference>
<organism evidence="7 8">
    <name type="scientific">Microvenator marinus</name>
    <dbReference type="NCBI Taxonomy" id="2600177"/>
    <lineage>
        <taxon>Bacteria</taxon>
        <taxon>Deltaproteobacteria</taxon>
        <taxon>Bradymonadales</taxon>
        <taxon>Microvenatoraceae</taxon>
        <taxon>Microvenator</taxon>
    </lineage>
</organism>
<keyword evidence="3 5" id="KW-0698">rRNA processing</keyword>
<dbReference type="Gene3D" id="2.30.30.240">
    <property type="entry name" value="PRC-barrel domain"/>
    <property type="match status" value="1"/>
</dbReference>
<dbReference type="KEGG" id="bbae:FRD01_06800"/>
<dbReference type="GO" id="GO:0006364">
    <property type="term" value="P:rRNA processing"/>
    <property type="evidence" value="ECO:0007669"/>
    <property type="project" value="UniProtKB-UniRule"/>
</dbReference>
<dbReference type="InterPro" id="IPR036976">
    <property type="entry name" value="RimM_N_sf"/>
</dbReference>
<dbReference type="InterPro" id="IPR002676">
    <property type="entry name" value="RimM_N"/>
</dbReference>
<dbReference type="OrthoDB" id="9783509at2"/>
<evidence type="ECO:0000256" key="4">
    <source>
        <dbReference type="ARBA" id="ARBA00023186"/>
    </source>
</evidence>
<comment type="subcellular location">
    <subcellularLocation>
        <location evidence="5">Cytoplasm</location>
    </subcellularLocation>
</comment>
<sequence length="213" mass="23895">MTSNHRASCCDRNRTSGVFRHRRLSTVNGLIPFGKFGKTHGTQGEVRFWPYNAETEALKKGLVLVLDEIPRDPKGEPLLAQELKVESVRGSDRHFILRLKYVASREDAALLTNLTCSISREVLPKTDPDEWYQSDLIGLPVFTDEAHGREEIGRVAGFIDTPGPFEVMAVEGPRLNGRVLVLWRDEIVKDVNLQTGIVLAEFASWAPEGEELK</sequence>
<evidence type="ECO:0000259" key="6">
    <source>
        <dbReference type="Pfam" id="PF01782"/>
    </source>
</evidence>
<dbReference type="SUPFAM" id="SSF50346">
    <property type="entry name" value="PRC-barrel domain"/>
    <property type="match status" value="1"/>
</dbReference>
<evidence type="ECO:0000256" key="5">
    <source>
        <dbReference type="HAMAP-Rule" id="MF_00014"/>
    </source>
</evidence>
<keyword evidence="4 5" id="KW-0143">Chaperone</keyword>
<keyword evidence="2 5" id="KW-0690">Ribosome biogenesis</keyword>
<keyword evidence="1 5" id="KW-0963">Cytoplasm</keyword>
<dbReference type="GO" id="GO:0042274">
    <property type="term" value="P:ribosomal small subunit biogenesis"/>
    <property type="evidence" value="ECO:0007669"/>
    <property type="project" value="UniProtKB-UniRule"/>
</dbReference>
<evidence type="ECO:0000256" key="1">
    <source>
        <dbReference type="ARBA" id="ARBA00022490"/>
    </source>
</evidence>
<dbReference type="SUPFAM" id="SSF50447">
    <property type="entry name" value="Translation proteins"/>
    <property type="match status" value="1"/>
</dbReference>
<dbReference type="NCBIfam" id="TIGR02273">
    <property type="entry name" value="16S_RimM"/>
    <property type="match status" value="1"/>
</dbReference>
<dbReference type="InterPro" id="IPR009000">
    <property type="entry name" value="Transl_B-barrel_sf"/>
</dbReference>
<comment type="domain">
    <text evidence="5">The PRC barrel domain binds ribosomal protein uS19.</text>
</comment>
<comment type="similarity">
    <text evidence="5">Belongs to the RimM family.</text>
</comment>
<reference evidence="7 8" key="1">
    <citation type="submission" date="2019-08" db="EMBL/GenBank/DDBJ databases">
        <authorList>
            <person name="Liang Q."/>
        </authorList>
    </citation>
    <scope>NUCLEOTIDE SEQUENCE [LARGE SCALE GENOMIC DNA]</scope>
    <source>
        <strain evidence="7 8">V1718</strain>
    </source>
</reference>
<proteinExistence type="inferred from homology"/>
<dbReference type="Proteomes" id="UP000321595">
    <property type="component" value="Chromosome"/>
</dbReference>
<dbReference type="EMBL" id="CP042467">
    <property type="protein sequence ID" value="QED26955.1"/>
    <property type="molecule type" value="Genomic_DNA"/>
</dbReference>
<dbReference type="InterPro" id="IPR011033">
    <property type="entry name" value="PRC_barrel-like_sf"/>
</dbReference>
<evidence type="ECO:0000313" key="8">
    <source>
        <dbReference type="Proteomes" id="UP000321595"/>
    </source>
</evidence>
<dbReference type="PANTHER" id="PTHR33692">
    <property type="entry name" value="RIBOSOME MATURATION FACTOR RIMM"/>
    <property type="match status" value="1"/>
</dbReference>
<dbReference type="GO" id="GO:0005840">
    <property type="term" value="C:ribosome"/>
    <property type="evidence" value="ECO:0007669"/>
    <property type="project" value="InterPro"/>
</dbReference>
<dbReference type="InterPro" id="IPR011961">
    <property type="entry name" value="RimM"/>
</dbReference>
<comment type="subunit">
    <text evidence="5">Binds ribosomal protein uS19.</text>
</comment>
<dbReference type="GO" id="GO:0005737">
    <property type="term" value="C:cytoplasm"/>
    <property type="evidence" value="ECO:0007669"/>
    <property type="project" value="UniProtKB-SubCell"/>
</dbReference>
<feature type="domain" description="RimM N-terminal" evidence="6">
    <location>
        <begin position="34"/>
        <end position="121"/>
    </location>
</feature>
<dbReference type="PANTHER" id="PTHR33692:SF1">
    <property type="entry name" value="RIBOSOME MATURATION FACTOR RIMM"/>
    <property type="match status" value="1"/>
</dbReference>
<comment type="function">
    <text evidence="5">An accessory protein needed during the final step in the assembly of 30S ribosomal subunit, possibly for assembly of the head region. Essential for efficient processing of 16S rRNA. May be needed both before and after RbfA during the maturation of 16S rRNA. It has affinity for free ribosomal 30S subunits but not for 70S ribosomes.</text>
</comment>
<dbReference type="AlphaFoldDB" id="A0A5B8XN48"/>